<dbReference type="InterPro" id="IPR006015">
    <property type="entry name" value="Universal_stress_UspA"/>
</dbReference>
<dbReference type="CDD" id="cd00293">
    <property type="entry name" value="USP-like"/>
    <property type="match status" value="2"/>
</dbReference>
<sequence>MKKILVPIDFSEQSINAFNVAKNIAQKAEAEILLLNVIEPYMPFSEVGYTATEQDYISHLKDTSISHLKRMAEEDHGVKVSSQVEIGSIFKVIKTYITDQAIDLVVMGTQGASGLEEILIGSNTEKIVRTSACPVLTVRNTADSFEVKALVFATNLRQEQVKAVEILKEFQQFFGAHIHLVYVNTPNAFLSSHEIKEQSDEFVKKANLENFTLHVESDVNEEIGVIHAAENLGVDMIAMGTHQRKGLAHWFAGSIAEDVVNHANRPVLTFGLKN</sequence>
<feature type="domain" description="UspA" evidence="2">
    <location>
        <begin position="1"/>
        <end position="139"/>
    </location>
</feature>
<evidence type="ECO:0000256" key="1">
    <source>
        <dbReference type="ARBA" id="ARBA00008791"/>
    </source>
</evidence>
<feature type="domain" description="UspA" evidence="2">
    <location>
        <begin position="149"/>
        <end position="268"/>
    </location>
</feature>
<dbReference type="SUPFAM" id="SSF52402">
    <property type="entry name" value="Adenine nucleotide alpha hydrolases-like"/>
    <property type="match status" value="2"/>
</dbReference>
<dbReference type="InterPro" id="IPR014729">
    <property type="entry name" value="Rossmann-like_a/b/a_fold"/>
</dbReference>
<dbReference type="PRINTS" id="PR01438">
    <property type="entry name" value="UNVRSLSTRESS"/>
</dbReference>
<dbReference type="EMBL" id="AAWS01000005">
    <property type="protein sequence ID" value="EAY30856.1"/>
    <property type="molecule type" value="Genomic_DNA"/>
</dbReference>
<keyword evidence="4" id="KW-1185">Reference proteome</keyword>
<dbReference type="PANTHER" id="PTHR46268:SF6">
    <property type="entry name" value="UNIVERSAL STRESS PROTEIN UP12"/>
    <property type="match status" value="1"/>
</dbReference>
<dbReference type="OrthoDB" id="1522603at2"/>
<name>A1ZFT2_MICM2</name>
<proteinExistence type="inferred from homology"/>
<dbReference type="Gene3D" id="3.40.50.620">
    <property type="entry name" value="HUPs"/>
    <property type="match status" value="2"/>
</dbReference>
<organism evidence="3 4">
    <name type="scientific">Microscilla marina ATCC 23134</name>
    <dbReference type="NCBI Taxonomy" id="313606"/>
    <lineage>
        <taxon>Bacteria</taxon>
        <taxon>Pseudomonadati</taxon>
        <taxon>Bacteroidota</taxon>
        <taxon>Cytophagia</taxon>
        <taxon>Cytophagales</taxon>
        <taxon>Microscillaceae</taxon>
        <taxon>Microscilla</taxon>
    </lineage>
</organism>
<gene>
    <name evidence="3" type="ORF">M23134_01180</name>
</gene>
<evidence type="ECO:0000313" key="3">
    <source>
        <dbReference type="EMBL" id="EAY30856.1"/>
    </source>
</evidence>
<reference evidence="3 4" key="1">
    <citation type="submission" date="2007-01" db="EMBL/GenBank/DDBJ databases">
        <authorList>
            <person name="Haygood M."/>
            <person name="Podell S."/>
            <person name="Anderson C."/>
            <person name="Hopkinson B."/>
            <person name="Roe K."/>
            <person name="Barbeau K."/>
            <person name="Gaasterland T."/>
            <person name="Ferriera S."/>
            <person name="Johnson J."/>
            <person name="Kravitz S."/>
            <person name="Beeson K."/>
            <person name="Sutton G."/>
            <person name="Rogers Y.-H."/>
            <person name="Friedman R."/>
            <person name="Frazier M."/>
            <person name="Venter J.C."/>
        </authorList>
    </citation>
    <scope>NUCLEOTIDE SEQUENCE [LARGE SCALE GENOMIC DNA]</scope>
    <source>
        <strain evidence="3 4">ATCC 23134</strain>
    </source>
</reference>
<evidence type="ECO:0000313" key="4">
    <source>
        <dbReference type="Proteomes" id="UP000004095"/>
    </source>
</evidence>
<protein>
    <submittedName>
        <fullName evidence="3">Universal stress protein family</fullName>
    </submittedName>
</protein>
<accession>A1ZFT2</accession>
<dbReference type="Proteomes" id="UP000004095">
    <property type="component" value="Unassembled WGS sequence"/>
</dbReference>
<dbReference type="PANTHER" id="PTHR46268">
    <property type="entry name" value="STRESS RESPONSE PROTEIN NHAX"/>
    <property type="match status" value="1"/>
</dbReference>
<comment type="caution">
    <text evidence="3">The sequence shown here is derived from an EMBL/GenBank/DDBJ whole genome shotgun (WGS) entry which is preliminary data.</text>
</comment>
<evidence type="ECO:0000259" key="2">
    <source>
        <dbReference type="Pfam" id="PF00582"/>
    </source>
</evidence>
<comment type="similarity">
    <text evidence="1">Belongs to the universal stress protein A family.</text>
</comment>
<dbReference type="AlphaFoldDB" id="A1ZFT2"/>
<dbReference type="eggNOG" id="COG0589">
    <property type="taxonomic scope" value="Bacteria"/>
</dbReference>
<dbReference type="RefSeq" id="WP_002694567.1">
    <property type="nucleotide sequence ID" value="NZ_AAWS01000005.1"/>
</dbReference>
<dbReference type="Pfam" id="PF00582">
    <property type="entry name" value="Usp"/>
    <property type="match status" value="2"/>
</dbReference>
<dbReference type="InterPro" id="IPR006016">
    <property type="entry name" value="UspA"/>
</dbReference>